<dbReference type="Proteomes" id="UP000095401">
    <property type="component" value="Chromosome"/>
</dbReference>
<sequence>MTRDTNTAHPRPEPANAVAQTRSWLARVVIAHDLCPFARGPFETQRIRYVASGADRAEDLLTELRDELLKLRDTPREVIETTLLIHPGVLQDFLDYNDFLDLADALIEDLGHGEDFQIASFHPDYQFADTQPEDAENYTNRSPHPMLHLLRQSSLNAALEHYPDPEAIPQRNIDALRALGSERLRSELAVCLNADSAEIGNDQT</sequence>
<evidence type="ECO:0000313" key="2">
    <source>
        <dbReference type="Proteomes" id="UP000095401"/>
    </source>
</evidence>
<accession>A0A1D8ITR5</accession>
<protein>
    <recommendedName>
        <fullName evidence="3">DUF1415 domain-containing protein</fullName>
    </recommendedName>
</protein>
<dbReference type="RefSeq" id="WP_070080126.1">
    <property type="nucleotide sequence ID" value="NZ_CP017415.1"/>
</dbReference>
<reference evidence="2" key="1">
    <citation type="submission" date="2016-09" db="EMBL/GenBank/DDBJ databases">
        <title>Acidihalobacter prosperus F5.</title>
        <authorList>
            <person name="Khaleque H.N."/>
            <person name="Ramsay J.P."/>
            <person name="Kaksonen A.H."/>
            <person name="Boxall N.J."/>
            <person name="Watkin E.L.J."/>
        </authorList>
    </citation>
    <scope>NUCLEOTIDE SEQUENCE [LARGE SCALE GENOMIC DNA]</scope>
    <source>
        <strain evidence="2">F5</strain>
    </source>
</reference>
<dbReference type="Pfam" id="PF07209">
    <property type="entry name" value="DUF1415"/>
    <property type="match status" value="1"/>
</dbReference>
<proteinExistence type="predicted"/>
<dbReference type="EMBL" id="CP017415">
    <property type="protein sequence ID" value="AOU99787.1"/>
    <property type="molecule type" value="Genomic_DNA"/>
</dbReference>
<keyword evidence="2" id="KW-1185">Reference proteome</keyword>
<organism evidence="1 2">
    <name type="scientific">Acidihalobacter yilgarnensis</name>
    <dbReference type="NCBI Taxonomy" id="2819280"/>
    <lineage>
        <taxon>Bacteria</taxon>
        <taxon>Pseudomonadati</taxon>
        <taxon>Pseudomonadota</taxon>
        <taxon>Gammaproteobacteria</taxon>
        <taxon>Chromatiales</taxon>
        <taxon>Ectothiorhodospiraceae</taxon>
        <taxon>Acidihalobacter</taxon>
    </lineage>
</organism>
<dbReference type="InterPro" id="IPR009858">
    <property type="entry name" value="DUF1415"/>
</dbReference>
<gene>
    <name evidence="1" type="ORF">BI364_14980</name>
</gene>
<dbReference type="KEGG" id="aprs:BI364_14980"/>
<evidence type="ECO:0000313" key="1">
    <source>
        <dbReference type="EMBL" id="AOU99787.1"/>
    </source>
</evidence>
<name>A0A1D8ITR5_9GAMM</name>
<evidence type="ECO:0008006" key="3">
    <source>
        <dbReference type="Google" id="ProtNLM"/>
    </source>
</evidence>
<dbReference type="AlphaFoldDB" id="A0A1D8ITR5"/>